<dbReference type="PANTHER" id="PTHR21349">
    <property type="entry name" value="50S RIBOSOMAL PROTEIN L21"/>
    <property type="match status" value="1"/>
</dbReference>
<dbReference type="Proteomes" id="UP000215902">
    <property type="component" value="Unassembled WGS sequence"/>
</dbReference>
<dbReference type="GO" id="GO:0005762">
    <property type="term" value="C:mitochondrial large ribosomal subunit"/>
    <property type="evidence" value="ECO:0007669"/>
    <property type="project" value="TreeGrafter"/>
</dbReference>
<evidence type="ECO:0000256" key="2">
    <source>
        <dbReference type="ARBA" id="ARBA00044129"/>
    </source>
</evidence>
<reference evidence="3 5" key="1">
    <citation type="submission" date="2017-06" db="EMBL/GenBank/DDBJ databases">
        <title>A platform for efficient transgenesis in Macrostomum lignano, a flatworm model organism for stem cell research.</title>
        <authorList>
            <person name="Berezikov E."/>
        </authorList>
    </citation>
    <scope>NUCLEOTIDE SEQUENCE [LARGE SCALE GENOMIC DNA]</scope>
    <source>
        <strain evidence="3">DV1</strain>
        <tissue evidence="3">Whole organism</tissue>
    </source>
</reference>
<evidence type="ECO:0000313" key="3">
    <source>
        <dbReference type="EMBL" id="PAA60010.1"/>
    </source>
</evidence>
<dbReference type="AlphaFoldDB" id="A0A267EEQ8"/>
<sequence>MQLANFTLLRLLSPISIRCTPAAVINRTLHSSPALLGKKYAKYYFTPKKIFRKEEIYRVPKTQLILPHERLDPLNIPEPSAPTATESGLLEQLASAVNHEQSTSGRPFAIVHLVGKQYKVSEGDLVQLVGKSLLAELGDELVLEKVLALGFTDFTLYGRPILSRDCVTVRATVVEKTLEPPKIRFEFRKRQNFRRMNIHQTNATVLRIGSIEFNKPAVQQAL</sequence>
<dbReference type="SUPFAM" id="SSF141091">
    <property type="entry name" value="L21p-like"/>
    <property type="match status" value="1"/>
</dbReference>
<dbReference type="EMBL" id="NIVC01001279">
    <property type="protein sequence ID" value="PAA69939.1"/>
    <property type="molecule type" value="Genomic_DNA"/>
</dbReference>
<name>A0A267EEQ8_9PLAT</name>
<dbReference type="Pfam" id="PF00829">
    <property type="entry name" value="Ribosomal_L21p"/>
    <property type="match status" value="1"/>
</dbReference>
<dbReference type="InterPro" id="IPR028909">
    <property type="entry name" value="bL21-like"/>
</dbReference>
<gene>
    <name evidence="3" type="ORF">BOX15_Mlig003571g3</name>
    <name evidence="4" type="ORF">BOX15_Mlig031624g1</name>
</gene>
<proteinExistence type="inferred from homology"/>
<accession>A0A267EEQ8</accession>
<protein>
    <recommendedName>
        <fullName evidence="2">Large ribosomal subunit protein bL21m</fullName>
    </recommendedName>
</protein>
<dbReference type="STRING" id="282301.A0A267EEQ8"/>
<dbReference type="PANTHER" id="PTHR21349:SF0">
    <property type="entry name" value="LARGE RIBOSOMAL SUBUNIT PROTEIN BL21M"/>
    <property type="match status" value="1"/>
</dbReference>
<comment type="similarity">
    <text evidence="1">Belongs to the bacterial ribosomal protein bL21 family.</text>
</comment>
<evidence type="ECO:0000313" key="5">
    <source>
        <dbReference type="Proteomes" id="UP000215902"/>
    </source>
</evidence>
<organism evidence="3 5">
    <name type="scientific">Macrostomum lignano</name>
    <dbReference type="NCBI Taxonomy" id="282301"/>
    <lineage>
        <taxon>Eukaryota</taxon>
        <taxon>Metazoa</taxon>
        <taxon>Spiralia</taxon>
        <taxon>Lophotrochozoa</taxon>
        <taxon>Platyhelminthes</taxon>
        <taxon>Rhabditophora</taxon>
        <taxon>Macrostomorpha</taxon>
        <taxon>Macrostomida</taxon>
        <taxon>Macrostomidae</taxon>
        <taxon>Macrostomum</taxon>
    </lineage>
</organism>
<dbReference type="OrthoDB" id="5994at2759"/>
<dbReference type="InterPro" id="IPR036164">
    <property type="entry name" value="bL21-like_sf"/>
</dbReference>
<keyword evidence="5" id="KW-1185">Reference proteome</keyword>
<comment type="caution">
    <text evidence="3">The sequence shown here is derived from an EMBL/GenBank/DDBJ whole genome shotgun (WGS) entry which is preliminary data.</text>
</comment>
<evidence type="ECO:0000256" key="1">
    <source>
        <dbReference type="ARBA" id="ARBA00008563"/>
    </source>
</evidence>
<evidence type="ECO:0000313" key="4">
    <source>
        <dbReference type="EMBL" id="PAA69939.1"/>
    </source>
</evidence>
<dbReference type="GO" id="GO:0003735">
    <property type="term" value="F:structural constituent of ribosome"/>
    <property type="evidence" value="ECO:0007669"/>
    <property type="project" value="TreeGrafter"/>
</dbReference>
<dbReference type="EMBL" id="NIVC01002204">
    <property type="protein sequence ID" value="PAA60010.1"/>
    <property type="molecule type" value="Genomic_DNA"/>
</dbReference>